<feature type="domain" description="Homing endonuclease LAGLIDADG" evidence="1">
    <location>
        <begin position="177"/>
        <end position="278"/>
    </location>
</feature>
<evidence type="ECO:0000259" key="1">
    <source>
        <dbReference type="Pfam" id="PF00961"/>
    </source>
</evidence>
<sequence>MIKNLLLIDKVNQQEIRCPCYTYSTQRRSSETVRRITFQFSHFMAVKPCHNVNVDTTFLIWLIGFVEGDGSFIISHNKVYFDLTQDLKDINLLYEIKSVLGFGTILTRTDKHRNVGVFYVTGKSNFVRLAHLFNGNLITNHKKKQFKAWLSVLNKQYYFEIEAIDSDIKPCFNNSWLSGFIDAEGYFAARVRSCNTSKSGKNLLIDFAIAQKQPNVLILIRNLFNIKTRTNIRFDPSWKGYVFYLSNKQSLIYLVKYLQRFCLKTKKRVDFSMWSKIHKLSMKKVHLTEHGLIEIIKLCNWKNDSFATFARSQRCSAGPKARVKS</sequence>
<feature type="domain" description="Homing endonuclease LAGLIDADG" evidence="1">
    <location>
        <begin position="62"/>
        <end position="152"/>
    </location>
</feature>
<protein>
    <recommendedName>
        <fullName evidence="1">Homing endonuclease LAGLIDADG domain-containing protein</fullName>
    </recommendedName>
</protein>
<proteinExistence type="predicted"/>
<dbReference type="Gene3D" id="3.10.28.10">
    <property type="entry name" value="Homing endonucleases"/>
    <property type="match status" value="2"/>
</dbReference>
<reference evidence="2" key="1">
    <citation type="submission" date="2021-07" db="EMBL/GenBank/DDBJ databases">
        <authorList>
            <person name="Wang H."/>
            <person name="Liu F."/>
        </authorList>
    </citation>
    <scope>NUCLEOTIDE SEQUENCE</scope>
    <source>
        <strain evidence="2">CNS000531</strain>
    </source>
</reference>
<dbReference type="SUPFAM" id="SSF55608">
    <property type="entry name" value="Homing endonucleases"/>
    <property type="match status" value="2"/>
</dbReference>
<dbReference type="RefSeq" id="YP_010216427.1">
    <property type="nucleotide sequence ID" value="NC_058886.1"/>
</dbReference>
<keyword evidence="2" id="KW-0496">Mitochondrion</keyword>
<dbReference type="PANTHER" id="PTHR36181">
    <property type="entry name" value="INTRON-ENCODED ENDONUCLEASE AI3-RELATED"/>
    <property type="match status" value="1"/>
</dbReference>
<dbReference type="InterPro" id="IPR004860">
    <property type="entry name" value="LAGLIDADG_dom"/>
</dbReference>
<organism evidence="2">
    <name type="scientific">Ulva intestinalis</name>
    <name type="common">Hollow green nori</name>
    <name type="synonym">Enteromorpha intestinalis</name>
    <dbReference type="NCBI Taxonomy" id="3116"/>
    <lineage>
        <taxon>Eukaryota</taxon>
        <taxon>Viridiplantae</taxon>
        <taxon>Chlorophyta</taxon>
        <taxon>core chlorophytes</taxon>
        <taxon>Ulvophyceae</taxon>
        <taxon>OUU clade</taxon>
        <taxon>Ulvales</taxon>
        <taxon>Ulvaceae</taxon>
        <taxon>Ulva</taxon>
    </lineage>
</organism>
<dbReference type="GO" id="GO:0004519">
    <property type="term" value="F:endonuclease activity"/>
    <property type="evidence" value="ECO:0007669"/>
    <property type="project" value="InterPro"/>
</dbReference>
<dbReference type="GO" id="GO:0005739">
    <property type="term" value="C:mitochondrion"/>
    <property type="evidence" value="ECO:0007669"/>
    <property type="project" value="UniProtKB-ARBA"/>
</dbReference>
<dbReference type="EMBL" id="MZ571476">
    <property type="protein sequence ID" value="UBR43448.1"/>
    <property type="molecule type" value="Genomic_DNA"/>
</dbReference>
<dbReference type="InterPro" id="IPR027434">
    <property type="entry name" value="Homing_endonucl"/>
</dbReference>
<dbReference type="Pfam" id="PF00961">
    <property type="entry name" value="LAGLIDADG_1"/>
    <property type="match status" value="2"/>
</dbReference>
<dbReference type="PANTHER" id="PTHR36181:SF2">
    <property type="entry name" value="INTRON-ENCODED ENDONUCLEASE AI3-RELATED"/>
    <property type="match status" value="1"/>
</dbReference>
<gene>
    <name evidence="2" type="primary">orf325</name>
</gene>
<name>A0A8K1HSY2_ULVIN</name>
<geneLocation type="mitochondrion" evidence="2"/>
<dbReference type="InterPro" id="IPR051289">
    <property type="entry name" value="LAGLIDADG_Endonuclease"/>
</dbReference>
<dbReference type="GeneID" id="68661734"/>
<evidence type="ECO:0000313" key="2">
    <source>
        <dbReference type="EMBL" id="UBR43448.1"/>
    </source>
</evidence>
<accession>A0A8K1HSY2</accession>
<dbReference type="AlphaFoldDB" id="A0A8K1HSY2"/>